<reference evidence="1" key="2">
    <citation type="submission" date="2025-05" db="UniProtKB">
        <authorList>
            <consortium name="Ensembl"/>
        </authorList>
    </citation>
    <scope>IDENTIFICATION</scope>
    <source>
        <strain evidence="1">Thoroughbred</strain>
    </source>
</reference>
<dbReference type="GeneTree" id="ENSGT01150000288225"/>
<reference evidence="1 2" key="1">
    <citation type="journal article" date="2009" name="Science">
        <title>Genome sequence, comparative analysis, and population genetics of the domestic horse.</title>
        <authorList>
            <consortium name="Broad Institute Genome Sequencing Platform"/>
            <consortium name="Broad Institute Whole Genome Assembly Team"/>
            <person name="Wade C.M."/>
            <person name="Giulotto E."/>
            <person name="Sigurdsson S."/>
            <person name="Zoli M."/>
            <person name="Gnerre S."/>
            <person name="Imsland F."/>
            <person name="Lear T.L."/>
            <person name="Adelson D.L."/>
            <person name="Bailey E."/>
            <person name="Bellone R.R."/>
            <person name="Bloecker H."/>
            <person name="Distl O."/>
            <person name="Edgar R.C."/>
            <person name="Garber M."/>
            <person name="Leeb T."/>
            <person name="Mauceli E."/>
            <person name="MacLeod J.N."/>
            <person name="Penedo M.C.T."/>
            <person name="Raison J.M."/>
            <person name="Sharpe T."/>
            <person name="Vogel J."/>
            <person name="Andersson L."/>
            <person name="Antczak D.F."/>
            <person name="Biagi T."/>
            <person name="Binns M.M."/>
            <person name="Chowdhary B.P."/>
            <person name="Coleman S.J."/>
            <person name="Della Valle G."/>
            <person name="Fryc S."/>
            <person name="Guerin G."/>
            <person name="Hasegawa T."/>
            <person name="Hill E.W."/>
            <person name="Jurka J."/>
            <person name="Kiialainen A."/>
            <person name="Lindgren G."/>
            <person name="Liu J."/>
            <person name="Magnani E."/>
            <person name="Mickelson J.R."/>
            <person name="Murray J."/>
            <person name="Nergadze S.G."/>
            <person name="Onofrio R."/>
            <person name="Pedroni S."/>
            <person name="Piras M.F."/>
            <person name="Raudsepp T."/>
            <person name="Rocchi M."/>
            <person name="Roeed K.H."/>
            <person name="Ryder O.A."/>
            <person name="Searle S."/>
            <person name="Skow L."/>
            <person name="Swinburne J.E."/>
            <person name="Syvaenen A.C."/>
            <person name="Tozaki T."/>
            <person name="Valberg S.J."/>
            <person name="Vaudin M."/>
            <person name="White J.R."/>
            <person name="Zody M.C."/>
            <person name="Lander E.S."/>
            <person name="Lindblad-Toh K."/>
        </authorList>
    </citation>
    <scope>NUCLEOTIDE SEQUENCE [LARGE SCALE GENOMIC DNA]</scope>
    <source>
        <strain evidence="1 2">Thoroughbred</strain>
    </source>
</reference>
<evidence type="ECO:0000313" key="1">
    <source>
        <dbReference type="Ensembl" id="ENSECAP00000066085.1"/>
    </source>
</evidence>
<name>A0A9L0RTY7_HORSE</name>
<evidence type="ECO:0000313" key="2">
    <source>
        <dbReference type="Proteomes" id="UP000002281"/>
    </source>
</evidence>
<keyword evidence="2" id="KW-1185">Reference proteome</keyword>
<organism evidence="1 2">
    <name type="scientific">Equus caballus</name>
    <name type="common">Horse</name>
    <dbReference type="NCBI Taxonomy" id="9796"/>
    <lineage>
        <taxon>Eukaryota</taxon>
        <taxon>Metazoa</taxon>
        <taxon>Chordata</taxon>
        <taxon>Craniata</taxon>
        <taxon>Vertebrata</taxon>
        <taxon>Euteleostomi</taxon>
        <taxon>Mammalia</taxon>
        <taxon>Eutheria</taxon>
        <taxon>Laurasiatheria</taxon>
        <taxon>Perissodactyla</taxon>
        <taxon>Equidae</taxon>
        <taxon>Equus</taxon>
    </lineage>
</organism>
<protein>
    <submittedName>
        <fullName evidence="1">Uncharacterized protein</fullName>
    </submittedName>
</protein>
<accession>A0A9L0RTY7</accession>
<dbReference type="Proteomes" id="UP000002281">
    <property type="component" value="Chromosome 24"/>
</dbReference>
<proteinExistence type="predicted"/>
<dbReference type="AlphaFoldDB" id="A0A9L0RTY7"/>
<dbReference type="Ensembl" id="ENSECAT00000103816.1">
    <property type="protein sequence ID" value="ENSECAP00000066085.1"/>
    <property type="gene ID" value="ENSECAG00000056887.1"/>
</dbReference>
<sequence>MGKKVRISVSLVNVHQRITPVKEDVNNQVDRMTHSVGTGQPLSPATLVTVWWDHEQSGHGGRGGGYAGAQKHGLPLTKVNLGIATAEYPVSQQQRPTLNP</sequence>
<dbReference type="Ensembl" id="ENSECAT00000079123.1">
    <property type="protein sequence ID" value="ENSECAP00000081011.1"/>
    <property type="gene ID" value="ENSECAG00000056887.1"/>
</dbReference>